<dbReference type="Proteomes" id="UP000198519">
    <property type="component" value="Unassembled WGS sequence"/>
</dbReference>
<reference evidence="2" key="1">
    <citation type="submission" date="2016-10" db="EMBL/GenBank/DDBJ databases">
        <authorList>
            <person name="Varghese N."/>
            <person name="Submissions S."/>
        </authorList>
    </citation>
    <scope>NUCLEOTIDE SEQUENCE [LARGE SCALE GENOMIC DNA]</scope>
    <source>
        <strain evidence="2">CGMCC 1.7061</strain>
    </source>
</reference>
<proteinExistence type="predicted"/>
<accession>A0A1I4MH15</accession>
<sequence length="76" mass="8608">MGCGWLLEADAVETVWQAGCLKVDALGRMDRFGNLATEIYRVELDGGDILYESESYTAVRHFLEMLTEPYPEYKVA</sequence>
<name>A0A1I4MH15_9GAMM</name>
<protein>
    <submittedName>
        <fullName evidence="1">Uncharacterized protein</fullName>
    </submittedName>
</protein>
<dbReference type="AlphaFoldDB" id="A0A1I4MH15"/>
<evidence type="ECO:0000313" key="2">
    <source>
        <dbReference type="Proteomes" id="UP000198519"/>
    </source>
</evidence>
<dbReference type="EMBL" id="FOUE01000001">
    <property type="protein sequence ID" value="SFM02551.1"/>
    <property type="molecule type" value="Genomic_DNA"/>
</dbReference>
<gene>
    <name evidence="1" type="ORF">SAMN04487963_1085</name>
</gene>
<keyword evidence="2" id="KW-1185">Reference proteome</keyword>
<organism evidence="1 2">
    <name type="scientific">Marinobacter zhejiangensis</name>
    <dbReference type="NCBI Taxonomy" id="488535"/>
    <lineage>
        <taxon>Bacteria</taxon>
        <taxon>Pseudomonadati</taxon>
        <taxon>Pseudomonadota</taxon>
        <taxon>Gammaproteobacteria</taxon>
        <taxon>Pseudomonadales</taxon>
        <taxon>Marinobacteraceae</taxon>
        <taxon>Marinobacter</taxon>
    </lineage>
</organism>
<evidence type="ECO:0000313" key="1">
    <source>
        <dbReference type="EMBL" id="SFM02551.1"/>
    </source>
</evidence>